<dbReference type="GO" id="GO:0016829">
    <property type="term" value="F:lyase activity"/>
    <property type="evidence" value="ECO:0007669"/>
    <property type="project" value="UniProtKB-KW"/>
</dbReference>
<keyword evidence="3" id="KW-0456">Lyase</keyword>
<evidence type="ECO:0000313" key="3">
    <source>
        <dbReference type="EMBL" id="VVD94594.1"/>
    </source>
</evidence>
<dbReference type="EMBL" id="CABPRU010000003">
    <property type="protein sequence ID" value="VVD94594.1"/>
    <property type="molecule type" value="Genomic_DNA"/>
</dbReference>
<dbReference type="Pfam" id="PF01464">
    <property type="entry name" value="SLT"/>
    <property type="match status" value="1"/>
</dbReference>
<organism evidence="3 4">
    <name type="scientific">Pandoraea terrigena</name>
    <dbReference type="NCBI Taxonomy" id="2508292"/>
    <lineage>
        <taxon>Bacteria</taxon>
        <taxon>Pseudomonadati</taxon>
        <taxon>Pseudomonadota</taxon>
        <taxon>Betaproteobacteria</taxon>
        <taxon>Burkholderiales</taxon>
        <taxon>Burkholderiaceae</taxon>
        <taxon>Pandoraea</taxon>
    </lineage>
</organism>
<dbReference type="PANTHER" id="PTHR37423">
    <property type="entry name" value="SOLUBLE LYTIC MUREIN TRANSGLYCOSYLASE-RELATED"/>
    <property type="match status" value="1"/>
</dbReference>
<dbReference type="CDD" id="cd00254">
    <property type="entry name" value="LT-like"/>
    <property type="match status" value="1"/>
</dbReference>
<evidence type="ECO:0000313" key="4">
    <source>
        <dbReference type="Proteomes" id="UP000334380"/>
    </source>
</evidence>
<dbReference type="SUPFAM" id="SSF53955">
    <property type="entry name" value="Lysozyme-like"/>
    <property type="match status" value="1"/>
</dbReference>
<accession>A0A5E4U6R9</accession>
<evidence type="ECO:0000259" key="2">
    <source>
        <dbReference type="Pfam" id="PF01464"/>
    </source>
</evidence>
<dbReference type="Gene3D" id="1.10.530.10">
    <property type="match status" value="1"/>
</dbReference>
<keyword evidence="4" id="KW-1185">Reference proteome</keyword>
<comment type="similarity">
    <text evidence="1">Belongs to the transglycosylase Slt family.</text>
</comment>
<dbReference type="OrthoDB" id="9815002at2"/>
<gene>
    <name evidence="3" type="primary">mltC_1</name>
    <name evidence="3" type="ORF">PTE31013_01816</name>
</gene>
<evidence type="ECO:0000256" key="1">
    <source>
        <dbReference type="ARBA" id="ARBA00007734"/>
    </source>
</evidence>
<reference evidence="3 4" key="1">
    <citation type="submission" date="2019-08" db="EMBL/GenBank/DDBJ databases">
        <authorList>
            <person name="Peeters C."/>
        </authorList>
    </citation>
    <scope>NUCLEOTIDE SEQUENCE [LARGE SCALE GENOMIC DNA]</scope>
    <source>
        <strain evidence="3 4">LMG 31013</strain>
    </source>
</reference>
<dbReference type="RefSeq" id="WP_150612477.1">
    <property type="nucleotide sequence ID" value="NZ_CABPRU010000003.1"/>
</dbReference>
<proteinExistence type="inferred from homology"/>
<name>A0A5E4U6R9_9BURK</name>
<dbReference type="InterPro" id="IPR008258">
    <property type="entry name" value="Transglycosylase_SLT_dom_1"/>
</dbReference>
<dbReference type="PANTHER" id="PTHR37423:SF2">
    <property type="entry name" value="MEMBRANE-BOUND LYTIC MUREIN TRANSGLYCOSYLASE C"/>
    <property type="match status" value="1"/>
</dbReference>
<sequence>MSKVGNPNVLAVGRIRAFYRQHAPRRFARAALAVALLAAAPLVHAKLYGYVDENGVAHLAARKLDARYRQVGGAGGNIDLRAPQGDTVSGTDRSRLYDALARHPNLSKLAPVIAQAAQRYHVDVALLKAVIAAESGFDSAAVSPKGAVGLMQVLPATGERYGVRADARRTVADKLADPRTNVLTGARYLRDLQARYPDRLELVLASYNAGEGAVARHADQIPPYAETRDYVATVLELYRRFDPDAPALLQGGGAIRVGGASRQGAHVGRAGSARVSGSRDGRIHVILGAPTGLPVVPATLPNASVRESAQGALSSSPTID</sequence>
<feature type="domain" description="Transglycosylase SLT" evidence="2">
    <location>
        <begin position="112"/>
        <end position="218"/>
    </location>
</feature>
<dbReference type="EC" id="4.2.2.-" evidence="3"/>
<dbReference type="Proteomes" id="UP000334380">
    <property type="component" value="Unassembled WGS sequence"/>
</dbReference>
<dbReference type="InterPro" id="IPR023346">
    <property type="entry name" value="Lysozyme-like_dom_sf"/>
</dbReference>
<protein>
    <submittedName>
        <fullName evidence="3">Membrane-bound lytic murein transglycosylase C</fullName>
        <ecNumber evidence="3">4.2.2.-</ecNumber>
    </submittedName>
</protein>
<dbReference type="AlphaFoldDB" id="A0A5E4U6R9"/>